<dbReference type="AlphaFoldDB" id="A0A7Y3RIX1"/>
<dbReference type="GO" id="GO:0046872">
    <property type="term" value="F:metal ion binding"/>
    <property type="evidence" value="ECO:0007669"/>
    <property type="project" value="UniProtKB-KW"/>
</dbReference>
<feature type="binding site" evidence="4">
    <location>
        <position position="204"/>
    </location>
    <ligand>
        <name>a divalent metal cation</name>
        <dbReference type="ChEBI" id="CHEBI:60240"/>
        <label>1</label>
    </ligand>
</feature>
<dbReference type="NCBIfam" id="TIGR00010">
    <property type="entry name" value="YchF/TatD family DNA exonuclease"/>
    <property type="match status" value="1"/>
</dbReference>
<name>A0A7Y3RIX1_9PROT</name>
<dbReference type="InterPro" id="IPR032466">
    <property type="entry name" value="Metal_Hydrolase"/>
</dbReference>
<dbReference type="SUPFAM" id="SSF51556">
    <property type="entry name" value="Metallo-dependent hydrolases"/>
    <property type="match status" value="1"/>
</dbReference>
<dbReference type="GO" id="GO:0005829">
    <property type="term" value="C:cytosol"/>
    <property type="evidence" value="ECO:0007669"/>
    <property type="project" value="TreeGrafter"/>
</dbReference>
<dbReference type="PIRSF" id="PIRSF005902">
    <property type="entry name" value="DNase_TatD"/>
    <property type="match status" value="1"/>
</dbReference>
<protein>
    <submittedName>
        <fullName evidence="5">TatD family hydrolase</fullName>
    </submittedName>
</protein>
<dbReference type="GO" id="GO:0004536">
    <property type="term" value="F:DNA nuclease activity"/>
    <property type="evidence" value="ECO:0007669"/>
    <property type="project" value="InterPro"/>
</dbReference>
<dbReference type="InterPro" id="IPR001130">
    <property type="entry name" value="TatD-like"/>
</dbReference>
<dbReference type="EMBL" id="JABFCX010000002">
    <property type="protein sequence ID" value="NNU14914.1"/>
    <property type="molecule type" value="Genomic_DNA"/>
</dbReference>
<dbReference type="CDD" id="cd01310">
    <property type="entry name" value="TatD_DNAse"/>
    <property type="match status" value="1"/>
</dbReference>
<keyword evidence="2 4" id="KW-0479">Metal-binding</keyword>
<feature type="binding site" evidence="4">
    <location>
        <position position="128"/>
    </location>
    <ligand>
        <name>a divalent metal cation</name>
        <dbReference type="ChEBI" id="CHEBI:60240"/>
        <label>2</label>
    </ligand>
</feature>
<evidence type="ECO:0000313" key="6">
    <source>
        <dbReference type="Proteomes" id="UP000536835"/>
    </source>
</evidence>
<dbReference type="Pfam" id="PF01026">
    <property type="entry name" value="TatD_DNase"/>
    <property type="match status" value="1"/>
</dbReference>
<sequence length="259" mass="29231">MYVDSHVNLHGERYEEDLPEVLQRAEEAGIGAMLLISDRLDSIPEITEIAETNPAFSRSVGVHPHHAKDYADLTAETLIELAQPEKVVGIGECGLDYHYEYSPRADQEKVFAAHITASQKTQLPLIVHTREADDDMQRMLEEAYAERNFPLLLHCYTSGRKLMEAGLAMGGYVAFSGIVTFKRADEVRALAKDVPLDRLLIETDCPFLAPVPHRGRRNEPAYLPQVAEMLAEVRGEDVKTIEEATTENYFRLFERAHRP</sequence>
<dbReference type="PANTHER" id="PTHR46124">
    <property type="entry name" value="D-AMINOACYL-TRNA DEACYLASE"/>
    <property type="match status" value="1"/>
</dbReference>
<evidence type="ECO:0000256" key="1">
    <source>
        <dbReference type="ARBA" id="ARBA00009275"/>
    </source>
</evidence>
<feature type="binding site" evidence="4">
    <location>
        <position position="6"/>
    </location>
    <ligand>
        <name>a divalent metal cation</name>
        <dbReference type="ChEBI" id="CHEBI:60240"/>
        <label>1</label>
    </ligand>
</feature>
<dbReference type="GO" id="GO:0016788">
    <property type="term" value="F:hydrolase activity, acting on ester bonds"/>
    <property type="evidence" value="ECO:0007669"/>
    <property type="project" value="InterPro"/>
</dbReference>
<evidence type="ECO:0000256" key="4">
    <source>
        <dbReference type="PIRSR" id="PIRSR005902-1"/>
    </source>
</evidence>
<dbReference type="PROSITE" id="PS01090">
    <property type="entry name" value="TATD_2"/>
    <property type="match status" value="1"/>
</dbReference>
<evidence type="ECO:0000256" key="3">
    <source>
        <dbReference type="ARBA" id="ARBA00022801"/>
    </source>
</evidence>
<evidence type="ECO:0000256" key="2">
    <source>
        <dbReference type="ARBA" id="ARBA00022723"/>
    </source>
</evidence>
<feature type="binding site" evidence="4">
    <location>
        <position position="92"/>
    </location>
    <ligand>
        <name>a divalent metal cation</name>
        <dbReference type="ChEBI" id="CHEBI:60240"/>
        <label>1</label>
    </ligand>
</feature>
<comment type="similarity">
    <text evidence="1">Belongs to the metallo-dependent hydrolases superfamily. TatD-type hydrolase family.</text>
</comment>
<dbReference type="PROSITE" id="PS01091">
    <property type="entry name" value="TATD_3"/>
    <property type="match status" value="1"/>
</dbReference>
<accession>A0A7Y3RIX1</accession>
<dbReference type="Gene3D" id="3.20.20.140">
    <property type="entry name" value="Metal-dependent hydrolases"/>
    <property type="match status" value="1"/>
</dbReference>
<gene>
    <name evidence="5" type="ORF">HK107_01080</name>
</gene>
<feature type="binding site" evidence="4">
    <location>
        <position position="154"/>
    </location>
    <ligand>
        <name>a divalent metal cation</name>
        <dbReference type="ChEBI" id="CHEBI:60240"/>
        <label>2</label>
    </ligand>
</feature>
<dbReference type="InterPro" id="IPR018228">
    <property type="entry name" value="DNase_TatD-rel_CS"/>
</dbReference>
<keyword evidence="3 5" id="KW-0378">Hydrolase</keyword>
<dbReference type="InterPro" id="IPR015991">
    <property type="entry name" value="TatD/YcfH-like"/>
</dbReference>
<evidence type="ECO:0000313" key="5">
    <source>
        <dbReference type="EMBL" id="NNU14914.1"/>
    </source>
</evidence>
<reference evidence="5 6" key="1">
    <citation type="submission" date="2020-05" db="EMBL/GenBank/DDBJ databases">
        <title>Parvularcula mediterraneae sp. nov., isolated from polypropylene straw from shallow seawater of the seashore of Laganas in Zakynthos island, Greece.</title>
        <authorList>
            <person name="Szabo I."/>
            <person name="Al-Omari J."/>
            <person name="Rado J."/>
            <person name="Szerdahelyi G.S."/>
        </authorList>
    </citation>
    <scope>NUCLEOTIDE SEQUENCE [LARGE SCALE GENOMIC DNA]</scope>
    <source>
        <strain evidence="5 6">ZS-1/3</strain>
    </source>
</reference>
<organism evidence="5 6">
    <name type="scientific">Parvularcula mediterranea</name>
    <dbReference type="NCBI Taxonomy" id="2732508"/>
    <lineage>
        <taxon>Bacteria</taxon>
        <taxon>Pseudomonadati</taxon>
        <taxon>Pseudomonadota</taxon>
        <taxon>Alphaproteobacteria</taxon>
        <taxon>Parvularculales</taxon>
        <taxon>Parvularculaceae</taxon>
        <taxon>Parvularcula</taxon>
    </lineage>
</organism>
<dbReference type="RefSeq" id="WP_173195958.1">
    <property type="nucleotide sequence ID" value="NZ_JABFCX010000002.1"/>
</dbReference>
<keyword evidence="6" id="KW-1185">Reference proteome</keyword>
<comment type="caution">
    <text evidence="5">The sequence shown here is derived from an EMBL/GenBank/DDBJ whole genome shotgun (WGS) entry which is preliminary data.</text>
</comment>
<dbReference type="PANTHER" id="PTHR46124:SF2">
    <property type="entry name" value="D-AMINOACYL-TRNA DEACYLASE"/>
    <property type="match status" value="1"/>
</dbReference>
<dbReference type="FunFam" id="3.20.20.140:FF:000005">
    <property type="entry name" value="TatD family hydrolase"/>
    <property type="match status" value="1"/>
</dbReference>
<proteinExistence type="inferred from homology"/>
<dbReference type="Proteomes" id="UP000536835">
    <property type="component" value="Unassembled WGS sequence"/>
</dbReference>